<keyword evidence="11" id="KW-0540">Nuclease</keyword>
<comment type="cofactor">
    <cofactor evidence="1">
        <name>Mn(2+)</name>
        <dbReference type="ChEBI" id="CHEBI:29035"/>
    </cofactor>
</comment>
<reference evidence="26" key="1">
    <citation type="journal article" date="2017" name="Microbiome">
        <title>Virome comparisons in wild-diseased and healthy captive giant pandas.</title>
        <authorList>
            <person name="Zhang W."/>
            <person name="Yang S."/>
            <person name="Shan T."/>
            <person name="Hou R."/>
            <person name="Liu Z."/>
            <person name="Li W."/>
            <person name="Guo L."/>
            <person name="Wang Y."/>
            <person name="Chen P."/>
            <person name="Wang X."/>
            <person name="Feng F."/>
            <person name="Wang H."/>
            <person name="Chen C."/>
            <person name="Shen Q."/>
            <person name="Zhou C."/>
            <person name="Hua X."/>
            <person name="Cui L."/>
            <person name="Deng X."/>
            <person name="Zhang Z."/>
            <person name="Qi D."/>
            <person name="Delwart E."/>
        </authorList>
    </citation>
    <scope>NUCLEOTIDE SEQUENCE</scope>
    <source>
        <strain evidence="26">Gpci001</strain>
    </source>
</reference>
<evidence type="ECO:0000313" key="26">
    <source>
        <dbReference type="EMBL" id="ASH99182.1"/>
    </source>
</evidence>
<keyword evidence="12" id="KW-0479">Metal-binding</keyword>
<dbReference type="GO" id="GO:0003723">
    <property type="term" value="F:RNA binding"/>
    <property type="evidence" value="ECO:0007669"/>
    <property type="project" value="InterPro"/>
</dbReference>
<dbReference type="Pfam" id="PF00910">
    <property type="entry name" value="RNA_helicase"/>
    <property type="match status" value="1"/>
</dbReference>
<dbReference type="GO" id="GO:0016787">
    <property type="term" value="F:hydrolase activity"/>
    <property type="evidence" value="ECO:0007669"/>
    <property type="project" value="UniProtKB-KW"/>
</dbReference>
<name>A0A220IGS0_9CIRC</name>
<keyword evidence="20" id="KW-0511">Multifunctional enzyme</keyword>
<dbReference type="Gene3D" id="3.40.50.300">
    <property type="entry name" value="P-loop containing nucleotide triphosphate hydrolases"/>
    <property type="match status" value="1"/>
</dbReference>
<protein>
    <recommendedName>
        <fullName evidence="6">Replication-associated protein</fullName>
    </recommendedName>
    <alternativeName>
        <fullName evidence="21">ATP-dependent helicase Rep</fullName>
    </alternativeName>
    <alternativeName>
        <fullName evidence="22">RepP</fullName>
    </alternativeName>
</protein>
<dbReference type="GO" id="GO:0005524">
    <property type="term" value="F:ATP binding"/>
    <property type="evidence" value="ECO:0007669"/>
    <property type="project" value="UniProtKB-KW"/>
</dbReference>
<keyword evidence="14" id="KW-0255">Endonuclease</keyword>
<dbReference type="InterPro" id="IPR049912">
    <property type="entry name" value="CRESS_DNA_REP"/>
</dbReference>
<dbReference type="GO" id="GO:0003677">
    <property type="term" value="F:DNA binding"/>
    <property type="evidence" value="ECO:0007669"/>
    <property type="project" value="UniProtKB-KW"/>
</dbReference>
<organism evidence="26">
    <name type="scientific">Giant panda circovirus 1</name>
    <dbReference type="NCBI Taxonomy" id="2016456"/>
    <lineage>
        <taxon>Viruses</taxon>
        <taxon>Monodnaviria</taxon>
        <taxon>Shotokuvirae</taxon>
        <taxon>Cressdnaviricota</taxon>
        <taxon>Arfiviricetes</taxon>
        <taxon>Cirlivirales</taxon>
        <taxon>Circoviridae</taxon>
        <taxon>Circovirus</taxon>
    </lineage>
</organism>
<keyword evidence="16" id="KW-0347">Helicase</keyword>
<evidence type="ECO:0000256" key="24">
    <source>
        <dbReference type="SAM" id="MobiDB-lite"/>
    </source>
</evidence>
<dbReference type="Proteomes" id="UP000203554">
    <property type="component" value="Segment"/>
</dbReference>
<evidence type="ECO:0000256" key="5">
    <source>
        <dbReference type="ARBA" id="ARBA00011448"/>
    </source>
</evidence>
<evidence type="ECO:0000256" key="14">
    <source>
        <dbReference type="ARBA" id="ARBA00022759"/>
    </source>
</evidence>
<evidence type="ECO:0000256" key="18">
    <source>
        <dbReference type="ARBA" id="ARBA00023124"/>
    </source>
</evidence>
<evidence type="ECO:0000313" key="27">
    <source>
        <dbReference type="Proteomes" id="UP000203554"/>
    </source>
</evidence>
<evidence type="ECO:0000256" key="6">
    <source>
        <dbReference type="ARBA" id="ARBA00014531"/>
    </source>
</evidence>
<evidence type="ECO:0000256" key="15">
    <source>
        <dbReference type="ARBA" id="ARBA00022801"/>
    </source>
</evidence>
<evidence type="ECO:0000256" key="2">
    <source>
        <dbReference type="ARBA" id="ARBA00001946"/>
    </source>
</evidence>
<evidence type="ECO:0000256" key="12">
    <source>
        <dbReference type="ARBA" id="ARBA00022723"/>
    </source>
</evidence>
<evidence type="ECO:0000259" key="25">
    <source>
        <dbReference type="PROSITE" id="PS52020"/>
    </source>
</evidence>
<evidence type="ECO:0000256" key="3">
    <source>
        <dbReference type="ARBA" id="ARBA00004147"/>
    </source>
</evidence>
<dbReference type="GO" id="GO:0016779">
    <property type="term" value="F:nucleotidyltransferase activity"/>
    <property type="evidence" value="ECO:0007669"/>
    <property type="project" value="UniProtKB-KW"/>
</dbReference>
<dbReference type="EMBL" id="MF327573">
    <property type="protein sequence ID" value="ASH99182.1"/>
    <property type="molecule type" value="Genomic_DNA"/>
</dbReference>
<keyword evidence="13" id="KW-0547">Nucleotide-binding</keyword>
<keyword evidence="7" id="KW-1048">Host nucleus</keyword>
<keyword evidence="9" id="KW-0548">Nucleotidyltransferase</keyword>
<dbReference type="OrthoDB" id="9195at10239"/>
<comment type="cofactor">
    <cofactor evidence="2">
        <name>Mg(2+)</name>
        <dbReference type="ChEBI" id="CHEBI:18420"/>
    </cofactor>
</comment>
<dbReference type="GO" id="GO:0006260">
    <property type="term" value="P:DNA replication"/>
    <property type="evidence" value="ECO:0007669"/>
    <property type="project" value="UniProtKB-KW"/>
</dbReference>
<evidence type="ECO:0000256" key="20">
    <source>
        <dbReference type="ARBA" id="ARBA00023268"/>
    </source>
</evidence>
<evidence type="ECO:0000256" key="1">
    <source>
        <dbReference type="ARBA" id="ARBA00001936"/>
    </source>
</evidence>
<dbReference type="Gene3D" id="3.40.1310.20">
    <property type="match status" value="1"/>
</dbReference>
<dbReference type="GO" id="GO:0004519">
    <property type="term" value="F:endonuclease activity"/>
    <property type="evidence" value="ECO:0007669"/>
    <property type="project" value="UniProtKB-KW"/>
</dbReference>
<comment type="subunit">
    <text evidence="5">Interacts with the capsid protein; this interaction relocates Rep into the nucleus.</text>
</comment>
<dbReference type="RefSeq" id="YP_009389456.1">
    <property type="nucleotide sequence ID" value="NC_035200.1"/>
</dbReference>
<dbReference type="InterPro" id="IPR000605">
    <property type="entry name" value="Helicase_SF3_ssDNA/RNA_vir"/>
</dbReference>
<evidence type="ECO:0000256" key="23">
    <source>
        <dbReference type="ARBA" id="ARBA00049360"/>
    </source>
</evidence>
<dbReference type="KEGG" id="vg:33350012"/>
<dbReference type="PROSITE" id="PS52020">
    <property type="entry name" value="CRESS_DNA_REP"/>
    <property type="match status" value="1"/>
</dbReference>
<proteinExistence type="inferred from homology"/>
<dbReference type="GeneID" id="33350012"/>
<keyword evidence="18" id="KW-0190">Covalent protein-DNA linkage</keyword>
<evidence type="ECO:0000256" key="19">
    <source>
        <dbReference type="ARBA" id="ARBA00023125"/>
    </source>
</evidence>
<evidence type="ECO:0000256" key="17">
    <source>
        <dbReference type="ARBA" id="ARBA00022840"/>
    </source>
</evidence>
<feature type="region of interest" description="Disordered" evidence="24">
    <location>
        <begin position="1"/>
        <end position="21"/>
    </location>
</feature>
<evidence type="ECO:0000256" key="21">
    <source>
        <dbReference type="ARBA" id="ARBA00030754"/>
    </source>
</evidence>
<feature type="domain" description="CRESS-DNA virus Rep endonuclease" evidence="25">
    <location>
        <begin position="24"/>
        <end position="120"/>
    </location>
</feature>
<keyword evidence="17" id="KW-0067">ATP-binding</keyword>
<evidence type="ECO:0000256" key="10">
    <source>
        <dbReference type="ARBA" id="ARBA00022705"/>
    </source>
</evidence>
<dbReference type="GO" id="GO:0046872">
    <property type="term" value="F:metal ion binding"/>
    <property type="evidence" value="ECO:0007669"/>
    <property type="project" value="UniProtKB-KW"/>
</dbReference>
<evidence type="ECO:0000256" key="11">
    <source>
        <dbReference type="ARBA" id="ARBA00022722"/>
    </source>
</evidence>
<dbReference type="InterPro" id="IPR027417">
    <property type="entry name" value="P-loop_NTPase"/>
</dbReference>
<evidence type="ECO:0000256" key="9">
    <source>
        <dbReference type="ARBA" id="ARBA00022695"/>
    </source>
</evidence>
<keyword evidence="10" id="KW-0235">DNA replication</keyword>
<evidence type="ECO:0000256" key="22">
    <source>
        <dbReference type="ARBA" id="ARBA00032243"/>
    </source>
</evidence>
<keyword evidence="19" id="KW-0238">DNA-binding</keyword>
<evidence type="ECO:0000256" key="8">
    <source>
        <dbReference type="ARBA" id="ARBA00022679"/>
    </source>
</evidence>
<dbReference type="SUPFAM" id="SSF52540">
    <property type="entry name" value="P-loop containing nucleoside triphosphate hydrolases"/>
    <property type="match status" value="1"/>
</dbReference>
<evidence type="ECO:0000256" key="7">
    <source>
        <dbReference type="ARBA" id="ARBA00022562"/>
    </source>
</evidence>
<comment type="similarity">
    <text evidence="4">Belongs to the nanoviruses/circoviruses replication-associated protein family.</text>
</comment>
<evidence type="ECO:0000256" key="4">
    <source>
        <dbReference type="ARBA" id="ARBA00008545"/>
    </source>
</evidence>
<evidence type="ECO:0000256" key="16">
    <source>
        <dbReference type="ARBA" id="ARBA00022806"/>
    </source>
</evidence>
<keyword evidence="15" id="KW-0378">Hydrolase</keyword>
<comment type="subcellular location">
    <subcellularLocation>
        <location evidence="3">Host nucleus</location>
    </subcellularLocation>
</comment>
<keyword evidence="27" id="KW-1185">Reference proteome</keyword>
<dbReference type="GO" id="GO:0042025">
    <property type="term" value="C:host cell nucleus"/>
    <property type="evidence" value="ECO:0007669"/>
    <property type="project" value="UniProtKB-SubCell"/>
</dbReference>
<accession>A0A220IGS0</accession>
<keyword evidence="8" id="KW-0808">Transferase</keyword>
<dbReference type="GO" id="GO:0003724">
    <property type="term" value="F:RNA helicase activity"/>
    <property type="evidence" value="ECO:0007669"/>
    <property type="project" value="InterPro"/>
</dbReference>
<evidence type="ECO:0000256" key="13">
    <source>
        <dbReference type="ARBA" id="ARBA00022741"/>
    </source>
</evidence>
<comment type="catalytic activity">
    <reaction evidence="23">
        <text>ATP + H2O = ADP + phosphate + H(+)</text>
        <dbReference type="Rhea" id="RHEA:13065"/>
        <dbReference type="ChEBI" id="CHEBI:15377"/>
        <dbReference type="ChEBI" id="CHEBI:15378"/>
        <dbReference type="ChEBI" id="CHEBI:30616"/>
        <dbReference type="ChEBI" id="CHEBI:43474"/>
        <dbReference type="ChEBI" id="CHEBI:456216"/>
    </reaction>
</comment>
<sequence length="288" mass="33131">MSQPEPLLSRSEASEDGSRSSKSRRQGRYWILTISCDSNPWTPTALLPGQSYVVGQQEVGVGGFKHWQVMVAYSKKVGLRCVQRDFGSCHAELTYSDSAREYCRKEDTRVEGTQFEFGTLATRRNSETDWDVIRDAAQLSDLSGVPSDIYVRCYNQLRRIGQDHLRPVGMERTCHVFWGRTGTGKSRRAWEEAGLCAYPKDPNTKFWDGYRNHEHVVIDEFRGIINISNLLRWLDRYPVIVEVKGSSVVFCARTIWITSNVNPEQWYPDADQETKDALLRRLTVVYFE</sequence>